<dbReference type="Proteomes" id="UP000007875">
    <property type="component" value="Unassembled WGS sequence"/>
</dbReference>
<evidence type="ECO:0000313" key="1">
    <source>
        <dbReference type="Ensembl" id="ENSCSAVP00000016935.1"/>
    </source>
</evidence>
<evidence type="ECO:0008006" key="3">
    <source>
        <dbReference type="Google" id="ProtNLM"/>
    </source>
</evidence>
<reference evidence="1" key="3">
    <citation type="submission" date="2025-09" db="UniProtKB">
        <authorList>
            <consortium name="Ensembl"/>
        </authorList>
    </citation>
    <scope>IDENTIFICATION</scope>
</reference>
<name>H2ZH69_CIOSA</name>
<reference evidence="2" key="1">
    <citation type="submission" date="2003-08" db="EMBL/GenBank/DDBJ databases">
        <authorList>
            <person name="Birren B."/>
            <person name="Nusbaum C."/>
            <person name="Abebe A."/>
            <person name="Abouelleil A."/>
            <person name="Adekoya E."/>
            <person name="Ait-zahra M."/>
            <person name="Allen N."/>
            <person name="Allen T."/>
            <person name="An P."/>
            <person name="Anderson M."/>
            <person name="Anderson S."/>
            <person name="Arachchi H."/>
            <person name="Armbruster J."/>
            <person name="Bachantsang P."/>
            <person name="Baldwin J."/>
            <person name="Barry A."/>
            <person name="Bayul T."/>
            <person name="Blitshsteyn B."/>
            <person name="Bloom T."/>
            <person name="Blye J."/>
            <person name="Boguslavskiy L."/>
            <person name="Borowsky M."/>
            <person name="Boukhgalter B."/>
            <person name="Brunache A."/>
            <person name="Butler J."/>
            <person name="Calixte N."/>
            <person name="Calvo S."/>
            <person name="Camarata J."/>
            <person name="Campo K."/>
            <person name="Chang J."/>
            <person name="Cheshatsang Y."/>
            <person name="Citroen M."/>
            <person name="Collymore A."/>
            <person name="Considine T."/>
            <person name="Cook A."/>
            <person name="Cooke P."/>
            <person name="Corum B."/>
            <person name="Cuomo C."/>
            <person name="David R."/>
            <person name="Dawoe T."/>
            <person name="Degray S."/>
            <person name="Dodge S."/>
            <person name="Dooley K."/>
            <person name="Dorje P."/>
            <person name="Dorjee K."/>
            <person name="Dorris L."/>
            <person name="Duffey N."/>
            <person name="Dupes A."/>
            <person name="Elkins T."/>
            <person name="Engels R."/>
            <person name="Erickson J."/>
            <person name="Farina A."/>
            <person name="Faro S."/>
            <person name="Ferreira P."/>
            <person name="Fischer H."/>
            <person name="Fitzgerald M."/>
            <person name="Foley K."/>
            <person name="Gage D."/>
            <person name="Galagan J."/>
            <person name="Gearin G."/>
            <person name="Gnerre S."/>
            <person name="Gnirke A."/>
            <person name="Goyette A."/>
            <person name="Graham J."/>
            <person name="Grandbois E."/>
            <person name="Gyaltsen K."/>
            <person name="Hafez N."/>
            <person name="Hagopian D."/>
            <person name="Hagos B."/>
            <person name="Hall J."/>
            <person name="Hatcher B."/>
            <person name="Heller A."/>
            <person name="Higgins H."/>
            <person name="Honan T."/>
            <person name="Horn A."/>
            <person name="Houde N."/>
            <person name="Hughes L."/>
            <person name="Hulme W."/>
            <person name="Husby E."/>
            <person name="Iliev I."/>
            <person name="Jaffe D."/>
            <person name="Jones C."/>
            <person name="Kamal M."/>
            <person name="Kamat A."/>
            <person name="Kamvysselis M."/>
            <person name="Karlsson E."/>
            <person name="Kells C."/>
            <person name="Kieu A."/>
            <person name="Kisner P."/>
            <person name="Kodira C."/>
            <person name="Kulbokas E."/>
            <person name="Labutti K."/>
            <person name="Lama D."/>
            <person name="Landers T."/>
            <person name="Leger J."/>
            <person name="Levine S."/>
            <person name="Lewis D."/>
            <person name="Lewis T."/>
            <person name="Lindblad-toh K."/>
            <person name="Liu X."/>
            <person name="Lokyitsang T."/>
            <person name="Lokyitsang Y."/>
            <person name="Lucien O."/>
            <person name="Lui A."/>
            <person name="Ma L.J."/>
            <person name="Mabbitt R."/>
            <person name="Macdonald J."/>
            <person name="Maclean C."/>
            <person name="Major J."/>
            <person name="Manning J."/>
            <person name="Marabella R."/>
            <person name="Maru K."/>
            <person name="Matthews C."/>
            <person name="Mauceli E."/>
            <person name="Mccarthy M."/>
            <person name="Mcdonough S."/>
            <person name="Mcghee T."/>
            <person name="Meldrim J."/>
            <person name="Meneus L."/>
            <person name="Mesirov J."/>
            <person name="Mihalev A."/>
            <person name="Mihova T."/>
            <person name="Mikkelsen T."/>
            <person name="Mlenga V."/>
            <person name="Moru K."/>
            <person name="Mozes J."/>
            <person name="Mulrain L."/>
            <person name="Munson G."/>
            <person name="Naylor J."/>
            <person name="Newes C."/>
            <person name="Nguyen C."/>
            <person name="Nguyen N."/>
            <person name="Nguyen T."/>
            <person name="Nicol R."/>
            <person name="Nielsen C."/>
            <person name="Nizzari M."/>
            <person name="Norbu C."/>
            <person name="Norbu N."/>
            <person name="O'donnell P."/>
            <person name="Okoawo O."/>
            <person name="O'leary S."/>
            <person name="Omotosho B."/>
            <person name="O'neill K."/>
            <person name="Osman S."/>
            <person name="Parker S."/>
            <person name="Perrin D."/>
            <person name="Phunkhang P."/>
            <person name="Piqani B."/>
            <person name="Purcell S."/>
            <person name="Rachupka T."/>
            <person name="Ramasamy U."/>
            <person name="Rameau R."/>
            <person name="Ray V."/>
            <person name="Raymond C."/>
            <person name="Retta R."/>
            <person name="Richardson S."/>
            <person name="Rise C."/>
            <person name="Rodriguez J."/>
            <person name="Rogers J."/>
            <person name="Rogov P."/>
            <person name="Rutman M."/>
            <person name="Schupbach R."/>
            <person name="Seaman C."/>
            <person name="Settipalli S."/>
            <person name="Sharpe T."/>
            <person name="Sheridan J."/>
            <person name="Sherpa N."/>
            <person name="Shi J."/>
            <person name="Smirnov S."/>
            <person name="Smith C."/>
            <person name="Sougnez C."/>
            <person name="Spencer B."/>
            <person name="Stalker J."/>
            <person name="Stange-thomann N."/>
            <person name="Stavropoulos S."/>
            <person name="Stetson K."/>
            <person name="Stone C."/>
            <person name="Stone S."/>
            <person name="Stubbs M."/>
            <person name="Talamas J."/>
            <person name="Tchuinga P."/>
            <person name="Tenzing P."/>
            <person name="Tesfaye S."/>
            <person name="Theodore J."/>
            <person name="Thoulutsang Y."/>
            <person name="Topham K."/>
            <person name="Towey S."/>
            <person name="Tsamla T."/>
            <person name="Tsomo N."/>
            <person name="Vallee D."/>
            <person name="Vassiliev H."/>
            <person name="Venkataraman V."/>
            <person name="Vinson J."/>
            <person name="Vo A."/>
            <person name="Wade C."/>
            <person name="Wang S."/>
            <person name="Wangchuk T."/>
            <person name="Wangdi T."/>
            <person name="Whittaker C."/>
            <person name="Wilkinson J."/>
            <person name="Wu Y."/>
            <person name="Wyman D."/>
            <person name="Yadav S."/>
            <person name="Yang S."/>
            <person name="Yang X."/>
            <person name="Yeager S."/>
            <person name="Yee E."/>
            <person name="Young G."/>
            <person name="Zainoun J."/>
            <person name="Zembeck L."/>
            <person name="Zimmer A."/>
            <person name="Zody M."/>
            <person name="Lander E."/>
        </authorList>
    </citation>
    <scope>NUCLEOTIDE SEQUENCE [LARGE SCALE GENOMIC DNA]</scope>
</reference>
<protein>
    <recommendedName>
        <fullName evidence="3">Ferritin</fullName>
    </recommendedName>
</protein>
<sequence length="116" mass="13296">MFPKNLENLAGTFINLKLQCSYFYMAMETNIKDSHKFNATTCLQLSLKMEQEVAFELFNLRAASKLDVDFSKVLNDLISEQTASQFKLQQHLHSLQLMAAHAKDQGLSEFLFDQSL</sequence>
<dbReference type="AlphaFoldDB" id="H2ZH69"/>
<dbReference type="Ensembl" id="ENSCSAVT00000017118.1">
    <property type="protein sequence ID" value="ENSCSAVP00000016935.1"/>
    <property type="gene ID" value="ENSCSAVG00000009961.1"/>
</dbReference>
<evidence type="ECO:0000313" key="2">
    <source>
        <dbReference type="Proteomes" id="UP000007875"/>
    </source>
</evidence>
<dbReference type="InterPro" id="IPR012347">
    <property type="entry name" value="Ferritin-like"/>
</dbReference>
<keyword evidence="2" id="KW-1185">Reference proteome</keyword>
<dbReference type="InterPro" id="IPR009078">
    <property type="entry name" value="Ferritin-like_SF"/>
</dbReference>
<dbReference type="SUPFAM" id="SSF47240">
    <property type="entry name" value="Ferritin-like"/>
    <property type="match status" value="1"/>
</dbReference>
<accession>H2ZH69</accession>
<reference evidence="1" key="2">
    <citation type="submission" date="2025-08" db="UniProtKB">
        <authorList>
            <consortium name="Ensembl"/>
        </authorList>
    </citation>
    <scope>IDENTIFICATION</scope>
</reference>
<dbReference type="Gene3D" id="1.20.1260.10">
    <property type="match status" value="1"/>
</dbReference>
<dbReference type="HOGENOM" id="CLU_137448_0_0_1"/>
<organism evidence="1 2">
    <name type="scientific">Ciona savignyi</name>
    <name type="common">Pacific transparent sea squirt</name>
    <dbReference type="NCBI Taxonomy" id="51511"/>
    <lineage>
        <taxon>Eukaryota</taxon>
        <taxon>Metazoa</taxon>
        <taxon>Chordata</taxon>
        <taxon>Tunicata</taxon>
        <taxon>Ascidiacea</taxon>
        <taxon>Phlebobranchia</taxon>
        <taxon>Cionidae</taxon>
        <taxon>Ciona</taxon>
    </lineage>
</organism>
<proteinExistence type="predicted"/>